<dbReference type="PANTHER" id="PTHR48111">
    <property type="entry name" value="REGULATOR OF RPOS"/>
    <property type="match status" value="1"/>
</dbReference>
<name>A0A5B9P6A1_9BACT</name>
<dbReference type="PANTHER" id="PTHR48111:SF22">
    <property type="entry name" value="REGULATOR OF RPOS"/>
    <property type="match status" value="1"/>
</dbReference>
<dbReference type="Gene3D" id="6.10.250.690">
    <property type="match status" value="1"/>
</dbReference>
<evidence type="ECO:0000259" key="8">
    <source>
        <dbReference type="PROSITE" id="PS50110"/>
    </source>
</evidence>
<dbReference type="FunFam" id="3.40.50.2300:FF:000001">
    <property type="entry name" value="DNA-binding response regulator PhoB"/>
    <property type="match status" value="1"/>
</dbReference>
<proteinExistence type="predicted"/>
<dbReference type="Proteomes" id="UP000322214">
    <property type="component" value="Chromosome"/>
</dbReference>
<evidence type="ECO:0000256" key="7">
    <source>
        <dbReference type="PROSITE-ProRule" id="PRU01091"/>
    </source>
</evidence>
<evidence type="ECO:0000256" key="3">
    <source>
        <dbReference type="ARBA" id="ARBA00023015"/>
    </source>
</evidence>
<dbReference type="SUPFAM" id="SSF52172">
    <property type="entry name" value="CheY-like"/>
    <property type="match status" value="1"/>
</dbReference>
<dbReference type="SMART" id="SM00862">
    <property type="entry name" value="Trans_reg_C"/>
    <property type="match status" value="1"/>
</dbReference>
<keyword evidence="11" id="KW-1185">Reference proteome</keyword>
<dbReference type="SMART" id="SM00448">
    <property type="entry name" value="REC"/>
    <property type="match status" value="1"/>
</dbReference>
<dbReference type="RefSeq" id="WP_075081912.1">
    <property type="nucleotide sequence ID" value="NZ_CP042912.1"/>
</dbReference>
<evidence type="ECO:0000313" key="10">
    <source>
        <dbReference type="EMBL" id="QEG21059.1"/>
    </source>
</evidence>
<feature type="DNA-binding region" description="OmpR/PhoB-type" evidence="7">
    <location>
        <begin position="124"/>
        <end position="221"/>
    </location>
</feature>
<dbReference type="GO" id="GO:0005829">
    <property type="term" value="C:cytosol"/>
    <property type="evidence" value="ECO:0007669"/>
    <property type="project" value="TreeGrafter"/>
</dbReference>
<evidence type="ECO:0000256" key="4">
    <source>
        <dbReference type="ARBA" id="ARBA00023125"/>
    </source>
</evidence>
<keyword evidence="5" id="KW-0804">Transcription</keyword>
<keyword evidence="2" id="KW-0902">Two-component regulatory system</keyword>
<dbReference type="CDD" id="cd00383">
    <property type="entry name" value="trans_reg_C"/>
    <property type="match status" value="1"/>
</dbReference>
<dbReference type="Pfam" id="PF00072">
    <property type="entry name" value="Response_reg"/>
    <property type="match status" value="1"/>
</dbReference>
<dbReference type="KEGG" id="mff:MFFC18_09110"/>
<dbReference type="AlphaFoldDB" id="A0A5B9P6A1"/>
<dbReference type="Gene3D" id="1.10.10.10">
    <property type="entry name" value="Winged helix-like DNA-binding domain superfamily/Winged helix DNA-binding domain"/>
    <property type="match status" value="1"/>
</dbReference>
<accession>A0A5B9P6A1</accession>
<feature type="modified residue" description="4-aspartylphosphate" evidence="6">
    <location>
        <position position="51"/>
    </location>
</feature>
<dbReference type="STRING" id="980251.GCA_001642875_02029"/>
<dbReference type="InterPro" id="IPR036388">
    <property type="entry name" value="WH-like_DNA-bd_sf"/>
</dbReference>
<dbReference type="GO" id="GO:0000976">
    <property type="term" value="F:transcription cis-regulatory region binding"/>
    <property type="evidence" value="ECO:0007669"/>
    <property type="project" value="TreeGrafter"/>
</dbReference>
<evidence type="ECO:0000259" key="9">
    <source>
        <dbReference type="PROSITE" id="PS51755"/>
    </source>
</evidence>
<evidence type="ECO:0000256" key="5">
    <source>
        <dbReference type="ARBA" id="ARBA00023163"/>
    </source>
</evidence>
<dbReference type="PROSITE" id="PS50110">
    <property type="entry name" value="RESPONSE_REGULATORY"/>
    <property type="match status" value="1"/>
</dbReference>
<dbReference type="InterPro" id="IPR001789">
    <property type="entry name" value="Sig_transdc_resp-reg_receiver"/>
</dbReference>
<keyword evidence="1 6" id="KW-0597">Phosphoprotein</keyword>
<feature type="domain" description="OmpR/PhoB-type" evidence="9">
    <location>
        <begin position="124"/>
        <end position="221"/>
    </location>
</feature>
<feature type="domain" description="Response regulatory" evidence="8">
    <location>
        <begin position="2"/>
        <end position="116"/>
    </location>
</feature>
<sequence length="228" mass="25061">MNILVIEDDRTIGKSLQKGFVESGYECVWAISGKTGLEKALTQQADVIVLDLMLPEVDGLEVLNQLRASGNQTPVVILTAKGAVNERVEGLEAGADDYIVKPFAFVELKARVEAVSRRTSVRPSASLTAGDLSLDLSNHRVVQRGRDIELTPTEFSILELLLRHVGQVVTRKMLCEHVWGFEWDGPTNVIEVHITRLRKKLANDGPVTINTVRGRGYSFVSPTRSNGA</sequence>
<keyword evidence="4 7" id="KW-0238">DNA-binding</keyword>
<dbReference type="PROSITE" id="PS51755">
    <property type="entry name" value="OMPR_PHOB"/>
    <property type="match status" value="1"/>
</dbReference>
<evidence type="ECO:0000256" key="1">
    <source>
        <dbReference type="ARBA" id="ARBA00022553"/>
    </source>
</evidence>
<dbReference type="Gene3D" id="3.40.50.2300">
    <property type="match status" value="1"/>
</dbReference>
<dbReference type="FunFam" id="1.10.10.10:FF:000005">
    <property type="entry name" value="Two-component system response regulator"/>
    <property type="match status" value="1"/>
</dbReference>
<dbReference type="InterPro" id="IPR011006">
    <property type="entry name" value="CheY-like_superfamily"/>
</dbReference>
<dbReference type="InterPro" id="IPR001867">
    <property type="entry name" value="OmpR/PhoB-type_DNA-bd"/>
</dbReference>
<evidence type="ECO:0000313" key="11">
    <source>
        <dbReference type="Proteomes" id="UP000322214"/>
    </source>
</evidence>
<dbReference type="GO" id="GO:0006355">
    <property type="term" value="P:regulation of DNA-templated transcription"/>
    <property type="evidence" value="ECO:0007669"/>
    <property type="project" value="InterPro"/>
</dbReference>
<evidence type="ECO:0000256" key="6">
    <source>
        <dbReference type="PROSITE-ProRule" id="PRU00169"/>
    </source>
</evidence>
<dbReference type="GO" id="GO:0032993">
    <property type="term" value="C:protein-DNA complex"/>
    <property type="evidence" value="ECO:0007669"/>
    <property type="project" value="TreeGrafter"/>
</dbReference>
<reference evidence="10 11" key="1">
    <citation type="submission" date="2019-08" db="EMBL/GenBank/DDBJ databases">
        <title>Deep-cultivation of Planctomycetes and their phenomic and genomic characterization uncovers novel biology.</title>
        <authorList>
            <person name="Wiegand S."/>
            <person name="Jogler M."/>
            <person name="Boedeker C."/>
            <person name="Pinto D."/>
            <person name="Vollmers J."/>
            <person name="Rivas-Marin E."/>
            <person name="Kohn T."/>
            <person name="Peeters S.H."/>
            <person name="Heuer A."/>
            <person name="Rast P."/>
            <person name="Oberbeckmann S."/>
            <person name="Bunk B."/>
            <person name="Jeske O."/>
            <person name="Meyerdierks A."/>
            <person name="Storesund J.E."/>
            <person name="Kallscheuer N."/>
            <person name="Luecker S."/>
            <person name="Lage O.M."/>
            <person name="Pohl T."/>
            <person name="Merkel B.J."/>
            <person name="Hornburger P."/>
            <person name="Mueller R.-W."/>
            <person name="Bruemmer F."/>
            <person name="Labrenz M."/>
            <person name="Spormann A.M."/>
            <person name="Op den Camp H."/>
            <person name="Overmann J."/>
            <person name="Amann R."/>
            <person name="Jetten M.S.M."/>
            <person name="Mascher T."/>
            <person name="Medema M.H."/>
            <person name="Devos D.P."/>
            <person name="Kaster A.-K."/>
            <person name="Ovreas L."/>
            <person name="Rohde M."/>
            <person name="Galperin M.Y."/>
            <person name="Jogler C."/>
        </authorList>
    </citation>
    <scope>NUCLEOTIDE SEQUENCE [LARGE SCALE GENOMIC DNA]</scope>
    <source>
        <strain evidence="10 11">FC18</strain>
    </source>
</reference>
<dbReference type="OrthoDB" id="272875at2"/>
<dbReference type="Pfam" id="PF00486">
    <property type="entry name" value="Trans_reg_C"/>
    <property type="match status" value="1"/>
</dbReference>
<protein>
    <submittedName>
        <fullName evidence="10">Transcriptional activator protein CopR</fullName>
    </submittedName>
</protein>
<organism evidence="10 11">
    <name type="scientific">Mariniblastus fucicola</name>
    <dbReference type="NCBI Taxonomy" id="980251"/>
    <lineage>
        <taxon>Bacteria</taxon>
        <taxon>Pseudomonadati</taxon>
        <taxon>Planctomycetota</taxon>
        <taxon>Planctomycetia</taxon>
        <taxon>Pirellulales</taxon>
        <taxon>Pirellulaceae</taxon>
        <taxon>Mariniblastus</taxon>
    </lineage>
</organism>
<keyword evidence="3" id="KW-0805">Transcription regulation</keyword>
<evidence type="ECO:0000256" key="2">
    <source>
        <dbReference type="ARBA" id="ARBA00023012"/>
    </source>
</evidence>
<dbReference type="GO" id="GO:0000156">
    <property type="term" value="F:phosphorelay response regulator activity"/>
    <property type="evidence" value="ECO:0007669"/>
    <property type="project" value="TreeGrafter"/>
</dbReference>
<dbReference type="EMBL" id="CP042912">
    <property type="protein sequence ID" value="QEG21059.1"/>
    <property type="molecule type" value="Genomic_DNA"/>
</dbReference>
<gene>
    <name evidence="10" type="primary">copR</name>
    <name evidence="10" type="ORF">MFFC18_09110</name>
</gene>
<dbReference type="InterPro" id="IPR039420">
    <property type="entry name" value="WalR-like"/>
</dbReference>